<proteinExistence type="predicted"/>
<evidence type="ECO:0000313" key="1">
    <source>
        <dbReference type="EMBL" id="KAI3732412.1"/>
    </source>
</evidence>
<evidence type="ECO:0000313" key="2">
    <source>
        <dbReference type="Proteomes" id="UP001056120"/>
    </source>
</evidence>
<reference evidence="1 2" key="2">
    <citation type="journal article" date="2022" name="Mol. Ecol. Resour.">
        <title>The genomes of chicory, endive, great burdock and yacon provide insights into Asteraceae paleo-polyploidization history and plant inulin production.</title>
        <authorList>
            <person name="Fan W."/>
            <person name="Wang S."/>
            <person name="Wang H."/>
            <person name="Wang A."/>
            <person name="Jiang F."/>
            <person name="Liu H."/>
            <person name="Zhao H."/>
            <person name="Xu D."/>
            <person name="Zhang Y."/>
        </authorList>
    </citation>
    <scope>NUCLEOTIDE SEQUENCE [LARGE SCALE GENOMIC DNA]</scope>
    <source>
        <strain evidence="2">cv. Yunnan</strain>
        <tissue evidence="1">Leaves</tissue>
    </source>
</reference>
<protein>
    <submittedName>
        <fullName evidence="1">Uncharacterized protein</fullName>
    </submittedName>
</protein>
<gene>
    <name evidence="1" type="ORF">L1987_63617</name>
</gene>
<dbReference type="EMBL" id="CM042038">
    <property type="protein sequence ID" value="KAI3732412.1"/>
    <property type="molecule type" value="Genomic_DNA"/>
</dbReference>
<reference evidence="2" key="1">
    <citation type="journal article" date="2022" name="Mol. Ecol. Resour.">
        <title>The genomes of chicory, endive, great burdock and yacon provide insights into Asteraceae palaeo-polyploidization history and plant inulin production.</title>
        <authorList>
            <person name="Fan W."/>
            <person name="Wang S."/>
            <person name="Wang H."/>
            <person name="Wang A."/>
            <person name="Jiang F."/>
            <person name="Liu H."/>
            <person name="Zhao H."/>
            <person name="Xu D."/>
            <person name="Zhang Y."/>
        </authorList>
    </citation>
    <scope>NUCLEOTIDE SEQUENCE [LARGE SCALE GENOMIC DNA]</scope>
    <source>
        <strain evidence="2">cv. Yunnan</strain>
    </source>
</reference>
<dbReference type="Proteomes" id="UP001056120">
    <property type="component" value="Linkage Group LG21"/>
</dbReference>
<accession>A0ACB9CDR9</accession>
<keyword evidence="2" id="KW-1185">Reference proteome</keyword>
<sequence length="839" mass="95956">MPLFPRFSSFRLAPNPSISPKPKSKPYNAHINHYNGNQILSLHTSSTLDQSINQFADIKENMATLSDIAVSAAINCLSAILFLVAFAILRLQPVNDRVYFPKWYLKGIRDSPTSSGTFVKKFVNLDVKMYLKFLNWMPAALRMPEPELIQHAGLDSAVYIRIYLLGLKIFCPITLLSFAVLVPVNYSGENFEEMKTNMKDLTYSDIDKLSISNVAPGSSRLYAHIVMAYVFTIWTCYVLYNEYMIVAKMRLHFIANERRRPDQFTVLVRNVPPDADESVSEHVEHFFCVNHPDNYLLNQVVYNANTLADMVLVKKSLQNWLTYYTNKFERHPNKRPTTKTGLWGLWGKNVDAIDFYTEQIETLSKEEEAERERVLNDPNAIMPAAFVSFRSRWGAAVCAQTDQSHNPTVWLTQWAPEPRDVYWDNLAIPYVELKVRRLLMAIALFGLTFCFMVPIAFVQTLANLEGLQKAVPFLRPLIEMGSVKSIIQGYLPGIILKIFLILLPTIIMIMSKIEGFTALSTLETHSAEKYHLFLLVNVFLGSIITGTALQQLKEFMQQSPTEIPKTVGVSIPMKATFFITYVMVDGWSGVAAEILRLVPLIVFHLKNAFLVKTEKDREEAMDAGSLTWAVSEPRIQLYFLLGLVYSTVTPILLPFIVVFFAFAYLVFRHQIINVYDQKYESGATFWPDVHRQIIIGLMISQFLFLGLLNTKRATNATYLLIPLPILTFWFFRFCKGRFESQFKRFPLEDAMKKDTLERATEPNLNLKLYLQDAYVHPVFKGSIEFERPRIVDEEENSPLVATKRSIHREGKQGIQEDSSEDIMETPEGGSKAGPSSRKW</sequence>
<comment type="caution">
    <text evidence="1">The sequence shown here is derived from an EMBL/GenBank/DDBJ whole genome shotgun (WGS) entry which is preliminary data.</text>
</comment>
<name>A0ACB9CDR9_9ASTR</name>
<organism evidence="1 2">
    <name type="scientific">Smallanthus sonchifolius</name>
    <dbReference type="NCBI Taxonomy" id="185202"/>
    <lineage>
        <taxon>Eukaryota</taxon>
        <taxon>Viridiplantae</taxon>
        <taxon>Streptophyta</taxon>
        <taxon>Embryophyta</taxon>
        <taxon>Tracheophyta</taxon>
        <taxon>Spermatophyta</taxon>
        <taxon>Magnoliopsida</taxon>
        <taxon>eudicotyledons</taxon>
        <taxon>Gunneridae</taxon>
        <taxon>Pentapetalae</taxon>
        <taxon>asterids</taxon>
        <taxon>campanulids</taxon>
        <taxon>Asterales</taxon>
        <taxon>Asteraceae</taxon>
        <taxon>Asteroideae</taxon>
        <taxon>Heliantheae alliance</taxon>
        <taxon>Millerieae</taxon>
        <taxon>Smallanthus</taxon>
    </lineage>
</organism>